<keyword evidence="5" id="KW-1185">Reference proteome</keyword>
<name>A0A9W8N3C4_9PEZI</name>
<feature type="signal peptide" evidence="2">
    <location>
        <begin position="1"/>
        <end position="20"/>
    </location>
</feature>
<keyword evidence="1 2" id="KW-0732">Signal</keyword>
<evidence type="ECO:0000256" key="1">
    <source>
        <dbReference type="ARBA" id="ARBA00022729"/>
    </source>
</evidence>
<dbReference type="CDD" id="cd22191">
    <property type="entry name" value="DPBB_RlpA_EXP_N-like"/>
    <property type="match status" value="1"/>
</dbReference>
<dbReference type="PANTHER" id="PTHR31836">
    <property type="match status" value="1"/>
</dbReference>
<evidence type="ECO:0000256" key="2">
    <source>
        <dbReference type="SAM" id="SignalP"/>
    </source>
</evidence>
<feature type="chain" id="PRO_5040817110" description="RlpA-like protein double-psi beta-barrel domain-containing protein" evidence="2">
    <location>
        <begin position="21"/>
        <end position="159"/>
    </location>
</feature>
<evidence type="ECO:0000313" key="4">
    <source>
        <dbReference type="EMBL" id="KAJ3552558.1"/>
    </source>
</evidence>
<comment type="caution">
    <text evidence="4">The sequence shown here is derived from an EMBL/GenBank/DDBJ whole genome shotgun (WGS) entry which is preliminary data.</text>
</comment>
<dbReference type="Proteomes" id="UP001148614">
    <property type="component" value="Unassembled WGS sequence"/>
</dbReference>
<organism evidence="4 5">
    <name type="scientific">Xylaria arbuscula</name>
    <dbReference type="NCBI Taxonomy" id="114810"/>
    <lineage>
        <taxon>Eukaryota</taxon>
        <taxon>Fungi</taxon>
        <taxon>Dikarya</taxon>
        <taxon>Ascomycota</taxon>
        <taxon>Pezizomycotina</taxon>
        <taxon>Sordariomycetes</taxon>
        <taxon>Xylariomycetidae</taxon>
        <taxon>Xylariales</taxon>
        <taxon>Xylariaceae</taxon>
        <taxon>Xylaria</taxon>
    </lineage>
</organism>
<proteinExistence type="predicted"/>
<sequence length="159" mass="17405">MVLFTKLFFAIAATGTAISALPTDLDIDVNEVELLDSDLEFNGTDTDVEPIIESRALKHGDLTYYAPGLGACGVVNDGNDPIVAISHLIFDPKTPNGNPNNNPLCGRRIKIHRNGKTITVRVRDRCTGCARFDLDVPRKQFAKLAKPAAGRVKMNWNWA</sequence>
<dbReference type="Pfam" id="PF03330">
    <property type="entry name" value="DPBB_1"/>
    <property type="match status" value="1"/>
</dbReference>
<feature type="domain" description="RlpA-like protein double-psi beta-barrel" evidence="3">
    <location>
        <begin position="107"/>
        <end position="155"/>
    </location>
</feature>
<dbReference type="EMBL" id="JANPWZ010003459">
    <property type="protein sequence ID" value="KAJ3552558.1"/>
    <property type="molecule type" value="Genomic_DNA"/>
</dbReference>
<dbReference type="InterPro" id="IPR051477">
    <property type="entry name" value="Expansin_CellWall"/>
</dbReference>
<dbReference type="InterPro" id="IPR036908">
    <property type="entry name" value="RlpA-like_sf"/>
</dbReference>
<dbReference type="InterPro" id="IPR009009">
    <property type="entry name" value="RlpA-like_DPBB"/>
</dbReference>
<evidence type="ECO:0000313" key="5">
    <source>
        <dbReference type="Proteomes" id="UP001148614"/>
    </source>
</evidence>
<dbReference type="SUPFAM" id="SSF50685">
    <property type="entry name" value="Barwin-like endoglucanases"/>
    <property type="match status" value="1"/>
</dbReference>
<gene>
    <name evidence="4" type="ORF">NPX13_g11083</name>
</gene>
<dbReference type="PANTHER" id="PTHR31836:SF28">
    <property type="entry name" value="SRCR DOMAIN-CONTAINING PROTEIN-RELATED"/>
    <property type="match status" value="1"/>
</dbReference>
<dbReference type="Gene3D" id="2.40.40.10">
    <property type="entry name" value="RlpA-like domain"/>
    <property type="match status" value="1"/>
</dbReference>
<evidence type="ECO:0000259" key="3">
    <source>
        <dbReference type="Pfam" id="PF03330"/>
    </source>
</evidence>
<dbReference type="VEuPathDB" id="FungiDB:F4678DRAFT_94549"/>
<accession>A0A9W8N3C4</accession>
<protein>
    <recommendedName>
        <fullName evidence="3">RlpA-like protein double-psi beta-barrel domain-containing protein</fullName>
    </recommendedName>
</protein>
<dbReference type="AlphaFoldDB" id="A0A9W8N3C4"/>
<reference evidence="4" key="1">
    <citation type="submission" date="2022-07" db="EMBL/GenBank/DDBJ databases">
        <title>Genome Sequence of Xylaria arbuscula.</title>
        <authorList>
            <person name="Buettner E."/>
        </authorList>
    </citation>
    <scope>NUCLEOTIDE SEQUENCE</scope>
    <source>
        <strain evidence="4">VT107</strain>
    </source>
</reference>